<sequence length="134" mass="14512">MPEGTEEKQAVRVLPAWYAPSEGRRGRRDGAWRGEHGGDKPFDRRWVGDESKSRGPGLAAPSPPAQGLLLSVLGVNCLGGLPQEASPAPESPLDPRESQDKGRGRSALRVRQRKQTGTLMITLDSHRDLQSGIP</sequence>
<protein>
    <submittedName>
        <fullName evidence="2">Uncharacterized protein</fullName>
    </submittedName>
</protein>
<reference evidence="2" key="1">
    <citation type="submission" date="2023-04" db="EMBL/GenBank/DDBJ databases">
        <authorList>
            <consortium name="ELIXIR-Norway"/>
        </authorList>
    </citation>
    <scope>NUCLEOTIDE SEQUENCE [LARGE SCALE GENOMIC DNA]</scope>
</reference>
<feature type="compositionally biased region" description="Basic and acidic residues" evidence="1">
    <location>
        <begin position="22"/>
        <end position="53"/>
    </location>
</feature>
<feature type="compositionally biased region" description="Basic and acidic residues" evidence="1">
    <location>
        <begin position="93"/>
        <end position="103"/>
    </location>
</feature>
<proteinExistence type="predicted"/>
<feature type="compositionally biased region" description="Basic residues" evidence="1">
    <location>
        <begin position="104"/>
        <end position="114"/>
    </location>
</feature>
<gene>
    <name evidence="2" type="ORF">MRATA1EN1_LOCUS21671</name>
</gene>
<evidence type="ECO:0000256" key="1">
    <source>
        <dbReference type="SAM" id="MobiDB-lite"/>
    </source>
</evidence>
<name>A0ABN8ZLM5_RANTA</name>
<accession>A0ABN8ZLM5</accession>
<keyword evidence="3" id="KW-1185">Reference proteome</keyword>
<feature type="compositionally biased region" description="Basic and acidic residues" evidence="1">
    <location>
        <begin position="1"/>
        <end position="10"/>
    </location>
</feature>
<feature type="region of interest" description="Disordered" evidence="1">
    <location>
        <begin position="1"/>
        <end position="65"/>
    </location>
</feature>
<dbReference type="EMBL" id="OX459969">
    <property type="protein sequence ID" value="CAI9172709.1"/>
    <property type="molecule type" value="Genomic_DNA"/>
</dbReference>
<evidence type="ECO:0000313" key="3">
    <source>
        <dbReference type="Proteomes" id="UP001176941"/>
    </source>
</evidence>
<organism evidence="2 3">
    <name type="scientific">Rangifer tarandus platyrhynchus</name>
    <name type="common">Svalbard reindeer</name>
    <dbReference type="NCBI Taxonomy" id="3082113"/>
    <lineage>
        <taxon>Eukaryota</taxon>
        <taxon>Metazoa</taxon>
        <taxon>Chordata</taxon>
        <taxon>Craniata</taxon>
        <taxon>Vertebrata</taxon>
        <taxon>Euteleostomi</taxon>
        <taxon>Mammalia</taxon>
        <taxon>Eutheria</taxon>
        <taxon>Laurasiatheria</taxon>
        <taxon>Artiodactyla</taxon>
        <taxon>Ruminantia</taxon>
        <taxon>Pecora</taxon>
        <taxon>Cervidae</taxon>
        <taxon>Odocoileinae</taxon>
        <taxon>Rangifer</taxon>
    </lineage>
</organism>
<dbReference type="Proteomes" id="UP001176941">
    <property type="component" value="Chromosome 33"/>
</dbReference>
<feature type="region of interest" description="Disordered" evidence="1">
    <location>
        <begin position="79"/>
        <end position="134"/>
    </location>
</feature>
<evidence type="ECO:0000313" key="2">
    <source>
        <dbReference type="EMBL" id="CAI9172709.1"/>
    </source>
</evidence>
<feature type="compositionally biased region" description="Basic and acidic residues" evidence="1">
    <location>
        <begin position="124"/>
        <end position="134"/>
    </location>
</feature>